<evidence type="ECO:0000313" key="3">
    <source>
        <dbReference type="RefSeq" id="XP_016936790.3"/>
    </source>
</evidence>
<organism evidence="2 3">
    <name type="scientific">Drosophila suzukii</name>
    <name type="common">Spotted-wing drosophila fruit fly</name>
    <dbReference type="NCBI Taxonomy" id="28584"/>
    <lineage>
        <taxon>Eukaryota</taxon>
        <taxon>Metazoa</taxon>
        <taxon>Ecdysozoa</taxon>
        <taxon>Arthropoda</taxon>
        <taxon>Hexapoda</taxon>
        <taxon>Insecta</taxon>
        <taxon>Pterygota</taxon>
        <taxon>Neoptera</taxon>
        <taxon>Endopterygota</taxon>
        <taxon>Diptera</taxon>
        <taxon>Brachycera</taxon>
        <taxon>Muscomorpha</taxon>
        <taxon>Ephydroidea</taxon>
        <taxon>Drosophilidae</taxon>
        <taxon>Drosophila</taxon>
        <taxon>Sophophora</taxon>
    </lineage>
</organism>
<proteinExistence type="predicted"/>
<evidence type="ECO:0000313" key="2">
    <source>
        <dbReference type="Proteomes" id="UP001652628"/>
    </source>
</evidence>
<keyword evidence="2" id="KW-1185">Reference proteome</keyword>
<keyword evidence="1" id="KW-0175">Coiled coil</keyword>
<reference evidence="3" key="1">
    <citation type="submission" date="2025-08" db="UniProtKB">
        <authorList>
            <consortium name="RefSeq"/>
        </authorList>
    </citation>
    <scope>IDENTIFICATION</scope>
</reference>
<accession>A0AB39ZIW0</accession>
<gene>
    <name evidence="3" type="primary">hydra</name>
</gene>
<dbReference type="InterPro" id="IPR022079">
    <property type="entry name" value="DUF3629"/>
</dbReference>
<dbReference type="GeneID" id="108015062"/>
<sequence>MFRRGFKALTNRPFAESCGLLFRNFSGNSRKKPKFVRRPPLNPKSNFFNWPTLQRFPADRVIDEQDEKPYSTFKIDTNRLQEMWQQTRIAAREQNSLRGYQPANSDLNSDSEDVISALDKVRQIEERRKIQNRMRSLMEEQQKLEERNQDELDRLIPKKEVLGEREPARQQAIPREYSPVRNQENTKPGSWMSATVLAATGKILQHRYMQRPPRMTTTNYQTESQSEIPARPEIPYSAFGSKSPPSSQAKISLQELAKSVVELHKSRAEEMDKTRTREEYSRESACLKLCDLSALGRIRHH</sequence>
<feature type="coiled-coil region" evidence="1">
    <location>
        <begin position="120"/>
        <end position="154"/>
    </location>
</feature>
<name>A0AB39ZIW0_DROSZ</name>
<dbReference type="AlphaFoldDB" id="A0AB39ZIW0"/>
<dbReference type="RefSeq" id="XP_016936790.3">
    <property type="nucleotide sequence ID" value="XM_017081301.4"/>
</dbReference>
<protein>
    <submittedName>
        <fullName evidence="3">Uncharacterized protein hydra</fullName>
    </submittedName>
</protein>
<dbReference type="Proteomes" id="UP001652628">
    <property type="component" value="Chromosome X"/>
</dbReference>
<evidence type="ECO:0000256" key="1">
    <source>
        <dbReference type="SAM" id="Coils"/>
    </source>
</evidence>
<dbReference type="Pfam" id="PF12302">
    <property type="entry name" value="DUF3629"/>
    <property type="match status" value="1"/>
</dbReference>